<dbReference type="RefSeq" id="WP_084932911.1">
    <property type="nucleotide sequence ID" value="NZ_LNVG01000004.1"/>
</dbReference>
<reference evidence="1 2" key="1">
    <citation type="journal article" date="2016" name="PLoS ONE">
        <title>Comparative Genomics Analysis of Streptococcus tigurinus Strains Identifies Genetic Elements Specifically and Uniquely Present in Highly Virulent Strains.</title>
        <authorList>
            <person name="Diene S.M."/>
            <person name="Francois P."/>
            <person name="Zbinden A."/>
            <person name="Entenza J.M."/>
            <person name="Resch G."/>
        </authorList>
    </citation>
    <scope>NUCLEOTIDE SEQUENCE [LARGE SCALE GENOMIC DNA]</scope>
    <source>
        <strain evidence="1 2">AZ_14</strain>
    </source>
</reference>
<accession>A0A1X0WUA5</accession>
<dbReference type="GO" id="GO:0016787">
    <property type="term" value="F:hydrolase activity"/>
    <property type="evidence" value="ECO:0007669"/>
    <property type="project" value="UniProtKB-KW"/>
</dbReference>
<dbReference type="Proteomes" id="UP000192789">
    <property type="component" value="Unassembled WGS sequence"/>
</dbReference>
<evidence type="ECO:0000313" key="2">
    <source>
        <dbReference type="Proteomes" id="UP000192789"/>
    </source>
</evidence>
<dbReference type="InterPro" id="IPR029058">
    <property type="entry name" value="AB_hydrolase_fold"/>
</dbReference>
<dbReference type="Pfam" id="PF11187">
    <property type="entry name" value="Mbeg1-like"/>
    <property type="match status" value="1"/>
</dbReference>
<evidence type="ECO:0000313" key="1">
    <source>
        <dbReference type="EMBL" id="ORJ30358.1"/>
    </source>
</evidence>
<dbReference type="AlphaFoldDB" id="A0A1X0WUA5"/>
<dbReference type="CDD" id="cd00741">
    <property type="entry name" value="Lipase"/>
    <property type="match status" value="1"/>
</dbReference>
<dbReference type="EMBL" id="LNVG01000004">
    <property type="protein sequence ID" value="ORJ30358.1"/>
    <property type="molecule type" value="Genomic_DNA"/>
</dbReference>
<gene>
    <name evidence="1" type="ORF">ATE35_02415</name>
</gene>
<dbReference type="Gene3D" id="3.40.50.1820">
    <property type="entry name" value="alpha/beta hydrolase"/>
    <property type="match status" value="1"/>
</dbReference>
<name>A0A1X0WUA5_STROR</name>
<protein>
    <submittedName>
        <fullName evidence="1">Alpha/beta hydrolase</fullName>
    </submittedName>
</protein>
<sequence>MANIFDYLNDVAYDSFYDLPVNELDVLALTELTYLAFDNVVSQEPKRLIELEPQIPRETTMLTNKNRLQLLDQLAQHKRFKNCKLSDFINDIDPELQKQFAAMTYRISLDTYLLVFRGTDDSIIGWKEDFHMTYMKEIPAQKHALQYLQYFFAQHPNQKVILAGHSKGGNLAVYAASQLDPNLQKNIISVYTFDAPGLHKELTETLGYQNMIDRTKVFIPQGSIIGMMLEIPDKKIVVRSTALGGIAQHDTFSWQVEDKHFVQLDETNSDSQQVDTTFKEWVETVPDEELQLYFDLFFGIILDAGISSINDLSSFKVIEHIHQLFVQAQSLTPEERETMGRLTQLLIDTRYQAWKNRQGTKKTF</sequence>
<comment type="caution">
    <text evidence="1">The sequence shown here is derived from an EMBL/GenBank/DDBJ whole genome shotgun (WGS) entry which is preliminary data.</text>
</comment>
<dbReference type="SUPFAM" id="SSF53474">
    <property type="entry name" value="alpha/beta-Hydrolases"/>
    <property type="match status" value="1"/>
</dbReference>
<organism evidence="1 2">
    <name type="scientific">Streptococcus oralis subsp. tigurinus</name>
    <dbReference type="NCBI Taxonomy" id="1077464"/>
    <lineage>
        <taxon>Bacteria</taxon>
        <taxon>Bacillati</taxon>
        <taxon>Bacillota</taxon>
        <taxon>Bacilli</taxon>
        <taxon>Lactobacillales</taxon>
        <taxon>Streptococcaceae</taxon>
        <taxon>Streptococcus</taxon>
    </lineage>
</organism>
<dbReference type="InterPro" id="IPR024499">
    <property type="entry name" value="Mbeg1-like"/>
</dbReference>
<keyword evidence="1" id="KW-0378">Hydrolase</keyword>
<proteinExistence type="predicted"/>